<dbReference type="EMBL" id="CAJOBI010316536">
    <property type="protein sequence ID" value="CAF5177917.1"/>
    <property type="molecule type" value="Genomic_DNA"/>
</dbReference>
<name>A0A8S3I0J3_9BILA</name>
<feature type="transmembrane region" description="Helical" evidence="1">
    <location>
        <begin position="39"/>
        <end position="57"/>
    </location>
</feature>
<evidence type="ECO:0000313" key="3">
    <source>
        <dbReference type="EMBL" id="CAF5177917.1"/>
    </source>
</evidence>
<evidence type="ECO:0000313" key="4">
    <source>
        <dbReference type="EMBL" id="CAF5188209.1"/>
    </source>
</evidence>
<reference evidence="4" key="1">
    <citation type="submission" date="2021-02" db="EMBL/GenBank/DDBJ databases">
        <authorList>
            <person name="Nowell W R."/>
        </authorList>
    </citation>
    <scope>NUCLEOTIDE SEQUENCE</scope>
</reference>
<dbReference type="EMBL" id="CAJOBH010232017">
    <property type="protein sequence ID" value="CAF5075262.1"/>
    <property type="molecule type" value="Genomic_DNA"/>
</dbReference>
<dbReference type="EMBL" id="CAJOBJ010335378">
    <property type="protein sequence ID" value="CAF5188209.1"/>
    <property type="molecule type" value="Genomic_DNA"/>
</dbReference>
<dbReference type="Proteomes" id="UP000676336">
    <property type="component" value="Unassembled WGS sequence"/>
</dbReference>
<protein>
    <submittedName>
        <fullName evidence="4">Uncharacterized protein</fullName>
    </submittedName>
</protein>
<dbReference type="AlphaFoldDB" id="A0A8S3I0J3"/>
<proteinExistence type="predicted"/>
<sequence>MHYQRLTDDASIVVDENGESQLLSSSLDSDKKICHTRKIILSLLTIQIVLCLLVPMVEVRLLTKNKDDTPRQDLPSLGPILFSFVYYGCGLIVVYRIHYLGIAIVITCKLTFKIRNLIKKLKRDALGQV</sequence>
<dbReference type="Proteomes" id="UP000681967">
    <property type="component" value="Unassembled WGS sequence"/>
</dbReference>
<keyword evidence="1" id="KW-0472">Membrane</keyword>
<dbReference type="Proteomes" id="UP000681720">
    <property type="component" value="Unassembled WGS sequence"/>
</dbReference>
<feature type="transmembrane region" description="Helical" evidence="1">
    <location>
        <begin position="84"/>
        <end position="112"/>
    </location>
</feature>
<evidence type="ECO:0000256" key="1">
    <source>
        <dbReference type="SAM" id="Phobius"/>
    </source>
</evidence>
<evidence type="ECO:0000313" key="2">
    <source>
        <dbReference type="EMBL" id="CAF5075262.1"/>
    </source>
</evidence>
<keyword evidence="1" id="KW-1133">Transmembrane helix</keyword>
<accession>A0A8S3I0J3</accession>
<keyword evidence="1" id="KW-0812">Transmembrane</keyword>
<comment type="caution">
    <text evidence="4">The sequence shown here is derived from an EMBL/GenBank/DDBJ whole genome shotgun (WGS) entry which is preliminary data.</text>
</comment>
<evidence type="ECO:0000313" key="5">
    <source>
        <dbReference type="Proteomes" id="UP000681720"/>
    </source>
</evidence>
<gene>
    <name evidence="2" type="ORF">BYL167_LOCUS61163</name>
    <name evidence="4" type="ORF">GIL414_LOCUS71955</name>
    <name evidence="3" type="ORF">SMN809_LOCUS68012</name>
</gene>
<organism evidence="4 5">
    <name type="scientific">Rotaria magnacalcarata</name>
    <dbReference type="NCBI Taxonomy" id="392030"/>
    <lineage>
        <taxon>Eukaryota</taxon>
        <taxon>Metazoa</taxon>
        <taxon>Spiralia</taxon>
        <taxon>Gnathifera</taxon>
        <taxon>Rotifera</taxon>
        <taxon>Eurotatoria</taxon>
        <taxon>Bdelloidea</taxon>
        <taxon>Philodinida</taxon>
        <taxon>Philodinidae</taxon>
        <taxon>Rotaria</taxon>
    </lineage>
</organism>